<protein>
    <submittedName>
        <fullName evidence="2">Uncharacterized protein</fullName>
    </submittedName>
</protein>
<dbReference type="AlphaFoldDB" id="A0A364K1M7"/>
<feature type="compositionally biased region" description="Polar residues" evidence="1">
    <location>
        <begin position="86"/>
        <end position="99"/>
    </location>
</feature>
<feature type="compositionally biased region" description="Basic and acidic residues" evidence="1">
    <location>
        <begin position="16"/>
        <end position="32"/>
    </location>
</feature>
<accession>A0A364K1M7</accession>
<feature type="compositionally biased region" description="Polar residues" evidence="1">
    <location>
        <begin position="62"/>
        <end position="71"/>
    </location>
</feature>
<feature type="compositionally biased region" description="Basic and acidic residues" evidence="1">
    <location>
        <begin position="39"/>
        <end position="55"/>
    </location>
</feature>
<keyword evidence="3" id="KW-1185">Reference proteome</keyword>
<dbReference type="Proteomes" id="UP000251213">
    <property type="component" value="Unassembled WGS sequence"/>
</dbReference>
<sequence>MSKQLNKLQNKLKGIAAHDRMIPEKKEEKQDSVKSTNVVERKSEPVSSKEEKEVDVVSDVKLSNQQDSSFMFTKPSDKDSPEYDESTTQGNQKNASENASKNKVDINKDEQEANNMDIFKALANALQSNPEILSNLVNQSKNESGPEPKKTPVKKRRINKDVVIETVSETIKRDEKRKKKKHFYEKYKQKNIYIRNEILDVINQLSTRKGDIQNMVQDALLLYFKTVHGIDLYHILDEE</sequence>
<evidence type="ECO:0000256" key="1">
    <source>
        <dbReference type="SAM" id="MobiDB-lite"/>
    </source>
</evidence>
<name>A0A364K1M7_9BACL</name>
<organism evidence="2 3">
    <name type="scientific">Thermoflavimicrobium daqui</name>
    <dbReference type="NCBI Taxonomy" id="2137476"/>
    <lineage>
        <taxon>Bacteria</taxon>
        <taxon>Bacillati</taxon>
        <taxon>Bacillota</taxon>
        <taxon>Bacilli</taxon>
        <taxon>Bacillales</taxon>
        <taxon>Thermoactinomycetaceae</taxon>
        <taxon>Thermoflavimicrobium</taxon>
    </lineage>
</organism>
<feature type="region of interest" description="Disordered" evidence="1">
    <location>
        <begin position="1"/>
        <end position="105"/>
    </location>
</feature>
<reference evidence="2 3" key="2">
    <citation type="submission" date="2018-06" db="EMBL/GenBank/DDBJ databases">
        <authorList>
            <person name="Zhirakovskaya E."/>
        </authorList>
    </citation>
    <scope>NUCLEOTIDE SEQUENCE [LARGE SCALE GENOMIC DNA]</scope>
    <source>
        <strain evidence="2 3">FBKL4.011</strain>
    </source>
</reference>
<dbReference type="RefSeq" id="WP_113659980.1">
    <property type="nucleotide sequence ID" value="NZ_KZ845673.1"/>
</dbReference>
<reference evidence="2 3" key="1">
    <citation type="submission" date="2018-06" db="EMBL/GenBank/DDBJ databases">
        <title>Thermoflavimicrobium daqus sp. nov., a thermophilic microbe isolated from Moutai-flavour Daqu.</title>
        <authorList>
            <person name="Wang X."/>
            <person name="Zhou H."/>
        </authorList>
    </citation>
    <scope>NUCLEOTIDE SEQUENCE [LARGE SCALE GENOMIC DNA]</scope>
    <source>
        <strain evidence="2 3">FBKL4.011</strain>
    </source>
</reference>
<feature type="compositionally biased region" description="Low complexity" evidence="1">
    <location>
        <begin position="1"/>
        <end position="13"/>
    </location>
</feature>
<dbReference type="EMBL" id="QJKK01000011">
    <property type="protein sequence ID" value="RAL21938.1"/>
    <property type="molecule type" value="Genomic_DNA"/>
</dbReference>
<evidence type="ECO:0000313" key="2">
    <source>
        <dbReference type="EMBL" id="RAL21938.1"/>
    </source>
</evidence>
<comment type="caution">
    <text evidence="2">The sequence shown here is derived from an EMBL/GenBank/DDBJ whole genome shotgun (WGS) entry which is preliminary data.</text>
</comment>
<evidence type="ECO:0000313" key="3">
    <source>
        <dbReference type="Proteomes" id="UP000251213"/>
    </source>
</evidence>
<proteinExistence type="predicted"/>
<gene>
    <name evidence="2" type="ORF">DL897_15215</name>
</gene>